<name>A0A8H5D6N5_9AGAR</name>
<reference evidence="1 2" key="1">
    <citation type="journal article" date="2020" name="ISME J.">
        <title>Uncovering the hidden diversity of litter-decomposition mechanisms in mushroom-forming fungi.</title>
        <authorList>
            <person name="Floudas D."/>
            <person name="Bentzer J."/>
            <person name="Ahren D."/>
            <person name="Johansson T."/>
            <person name="Persson P."/>
            <person name="Tunlid A."/>
        </authorList>
    </citation>
    <scope>NUCLEOTIDE SEQUENCE [LARGE SCALE GENOMIC DNA]</scope>
    <source>
        <strain evidence="1 2">CBS 291.85</strain>
    </source>
</reference>
<dbReference type="AlphaFoldDB" id="A0A8H5D6N5"/>
<dbReference type="EMBL" id="JAACJM010000058">
    <property type="protein sequence ID" value="KAF5354561.1"/>
    <property type="molecule type" value="Genomic_DNA"/>
</dbReference>
<comment type="caution">
    <text evidence="1">The sequence shown here is derived from an EMBL/GenBank/DDBJ whole genome shotgun (WGS) entry which is preliminary data.</text>
</comment>
<evidence type="ECO:0008006" key="3">
    <source>
        <dbReference type="Google" id="ProtNLM"/>
    </source>
</evidence>
<gene>
    <name evidence="1" type="ORF">D9758_011193</name>
</gene>
<dbReference type="OrthoDB" id="3365698at2759"/>
<evidence type="ECO:0000313" key="1">
    <source>
        <dbReference type="EMBL" id="KAF5354561.1"/>
    </source>
</evidence>
<proteinExistence type="predicted"/>
<evidence type="ECO:0000313" key="2">
    <source>
        <dbReference type="Proteomes" id="UP000559256"/>
    </source>
</evidence>
<dbReference type="Proteomes" id="UP000559256">
    <property type="component" value="Unassembled WGS sequence"/>
</dbReference>
<accession>A0A8H5D6N5</accession>
<protein>
    <recommendedName>
        <fullName evidence="3">F-box domain-containing protein</fullName>
    </recommendedName>
</protein>
<organism evidence="1 2">
    <name type="scientific">Tetrapyrgos nigripes</name>
    <dbReference type="NCBI Taxonomy" id="182062"/>
    <lineage>
        <taxon>Eukaryota</taxon>
        <taxon>Fungi</taxon>
        <taxon>Dikarya</taxon>
        <taxon>Basidiomycota</taxon>
        <taxon>Agaricomycotina</taxon>
        <taxon>Agaricomycetes</taxon>
        <taxon>Agaricomycetidae</taxon>
        <taxon>Agaricales</taxon>
        <taxon>Marasmiineae</taxon>
        <taxon>Marasmiaceae</taxon>
        <taxon>Tetrapyrgos</taxon>
    </lineage>
</organism>
<keyword evidence="2" id="KW-1185">Reference proteome</keyword>
<sequence>MELSHPTPVELPDFPGAPCPALLKSNDAPTPEQALAIRRSINVAQKTITSLHNIDPSILPGGISLEDIRRLEQIWNRFLEEHRTLLRSTPRRMLPVEIWEIIFRYYIWMEFDFEEQDMRINRSRLDKVCRVLQTSFPDSDQSFFRRPSKRPKKVHLQAPFVLTHVCHLWRSIVLSAPELWSFIRCQIPVPHGQIQAWIARSKDRPLHIRAATTQEDMTGLFRRVRVHRRPDFANELSLNSLLWHCKRWVEADLNLWTGEGELEGVLRRLNGAAPMLRKLHTRASILYGHKFIPDGQYQLPAHNLPSLTSLTWTSESLRDVCAFPRHTALTSFSGAFYRVQTISEIFSTLIEPMSELTELDLGFQTRFEYALEDDLRYVVHNRLTSLTLEWYADWTDENDDSTYTPSRDFVDVFLEHVSFPSLTSFSLTCGYGIGRPDVMSSFMTRHPKINTLVFSMPGVDLKLERVWSAVISDGVPLIGSTSLLHARSHKADYQSFDVVLPPGNNWRVTRNNGISVS</sequence>